<dbReference type="Proteomes" id="UP000326950">
    <property type="component" value="Unassembled WGS sequence"/>
</dbReference>
<protein>
    <submittedName>
        <fullName evidence="1">Uncharacterized protein</fullName>
    </submittedName>
</protein>
<dbReference type="AlphaFoldDB" id="A0A5N6UJD4"/>
<evidence type="ECO:0000313" key="1">
    <source>
        <dbReference type="EMBL" id="KAE8158765.1"/>
    </source>
</evidence>
<gene>
    <name evidence="1" type="ORF">BDV40DRAFT_275085</name>
</gene>
<organism evidence="1 2">
    <name type="scientific">Aspergillus tamarii</name>
    <dbReference type="NCBI Taxonomy" id="41984"/>
    <lineage>
        <taxon>Eukaryota</taxon>
        <taxon>Fungi</taxon>
        <taxon>Dikarya</taxon>
        <taxon>Ascomycota</taxon>
        <taxon>Pezizomycotina</taxon>
        <taxon>Eurotiomycetes</taxon>
        <taxon>Eurotiomycetidae</taxon>
        <taxon>Eurotiales</taxon>
        <taxon>Aspergillaceae</taxon>
        <taxon>Aspergillus</taxon>
        <taxon>Aspergillus subgen. Circumdati</taxon>
    </lineage>
</organism>
<sequence length="63" mass="6457">MMLIVIIASRGNAVISGATKRAIEGNCGIPEEKSAPAANVLGLRKPKSLSASILPTVKTAALR</sequence>
<dbReference type="EMBL" id="ML738688">
    <property type="protein sequence ID" value="KAE8158765.1"/>
    <property type="molecule type" value="Genomic_DNA"/>
</dbReference>
<proteinExistence type="predicted"/>
<evidence type="ECO:0000313" key="2">
    <source>
        <dbReference type="Proteomes" id="UP000326950"/>
    </source>
</evidence>
<name>A0A5N6UJD4_ASPTM</name>
<accession>A0A5N6UJD4</accession>
<keyword evidence="2" id="KW-1185">Reference proteome</keyword>
<reference evidence="1 2" key="1">
    <citation type="submission" date="2019-04" db="EMBL/GenBank/DDBJ databases">
        <title>Friends and foes A comparative genomics study of 23 Aspergillus species from section Flavi.</title>
        <authorList>
            <consortium name="DOE Joint Genome Institute"/>
            <person name="Kjaerbolling I."/>
            <person name="Vesth T."/>
            <person name="Frisvad J.C."/>
            <person name="Nybo J.L."/>
            <person name="Theobald S."/>
            <person name="Kildgaard S."/>
            <person name="Isbrandt T."/>
            <person name="Kuo A."/>
            <person name="Sato A."/>
            <person name="Lyhne E.K."/>
            <person name="Kogle M.E."/>
            <person name="Wiebenga A."/>
            <person name="Kun R.S."/>
            <person name="Lubbers R.J."/>
            <person name="Makela M.R."/>
            <person name="Barry K."/>
            <person name="Chovatia M."/>
            <person name="Clum A."/>
            <person name="Daum C."/>
            <person name="Haridas S."/>
            <person name="He G."/>
            <person name="LaButti K."/>
            <person name="Lipzen A."/>
            <person name="Mondo S."/>
            <person name="Riley R."/>
            <person name="Salamov A."/>
            <person name="Simmons B.A."/>
            <person name="Magnuson J.K."/>
            <person name="Henrissat B."/>
            <person name="Mortensen U.H."/>
            <person name="Larsen T.O."/>
            <person name="Devries R.P."/>
            <person name="Grigoriev I.V."/>
            <person name="Machida M."/>
            <person name="Baker S.E."/>
            <person name="Andersen M.R."/>
        </authorList>
    </citation>
    <scope>NUCLEOTIDE SEQUENCE [LARGE SCALE GENOMIC DNA]</scope>
    <source>
        <strain evidence="1 2">CBS 117626</strain>
    </source>
</reference>